<evidence type="ECO:0000256" key="5">
    <source>
        <dbReference type="SAM" id="MobiDB-lite"/>
    </source>
</evidence>
<feature type="domain" description="Ig-like" evidence="7">
    <location>
        <begin position="120"/>
        <end position="196"/>
    </location>
</feature>
<dbReference type="OrthoDB" id="9427418at2759"/>
<dbReference type="SUPFAM" id="SSF48726">
    <property type="entry name" value="Immunoglobulin"/>
    <property type="match status" value="2"/>
</dbReference>
<keyword evidence="8" id="KW-1185">Reference proteome</keyword>
<evidence type="ECO:0000313" key="8">
    <source>
        <dbReference type="Proteomes" id="UP000192220"/>
    </source>
</evidence>
<keyword evidence="6" id="KW-0812">Transmembrane</keyword>
<dbReference type="InterPro" id="IPR003599">
    <property type="entry name" value="Ig_sub"/>
</dbReference>
<evidence type="ECO:0000313" key="9">
    <source>
        <dbReference type="RefSeq" id="XP_013874153.1"/>
    </source>
</evidence>
<reference evidence="9" key="1">
    <citation type="submission" date="2025-08" db="UniProtKB">
        <authorList>
            <consortium name="RefSeq"/>
        </authorList>
    </citation>
    <scope>IDENTIFICATION</scope>
    <source>
        <strain evidence="9">Quisiro</strain>
        <tissue evidence="9">Liver</tissue>
    </source>
</reference>
<evidence type="ECO:0000256" key="1">
    <source>
        <dbReference type="ARBA" id="ARBA00004370"/>
    </source>
</evidence>
<dbReference type="RefSeq" id="XP_013874153.1">
    <property type="nucleotide sequence ID" value="XM_014018699.1"/>
</dbReference>
<organism evidence="8 9">
    <name type="scientific">Austrofundulus limnaeus</name>
    <name type="common">Annual killifish</name>
    <dbReference type="NCBI Taxonomy" id="52670"/>
    <lineage>
        <taxon>Eukaryota</taxon>
        <taxon>Metazoa</taxon>
        <taxon>Chordata</taxon>
        <taxon>Craniata</taxon>
        <taxon>Vertebrata</taxon>
        <taxon>Euteleostomi</taxon>
        <taxon>Actinopterygii</taxon>
        <taxon>Neopterygii</taxon>
        <taxon>Teleostei</taxon>
        <taxon>Neoteleostei</taxon>
        <taxon>Acanthomorphata</taxon>
        <taxon>Ovalentaria</taxon>
        <taxon>Atherinomorphae</taxon>
        <taxon>Cyprinodontiformes</taxon>
        <taxon>Rivulidae</taxon>
        <taxon>Austrofundulus</taxon>
    </lineage>
</organism>
<dbReference type="SMART" id="SM00409">
    <property type="entry name" value="IG"/>
    <property type="match status" value="2"/>
</dbReference>
<dbReference type="GO" id="GO:0016020">
    <property type="term" value="C:membrane"/>
    <property type="evidence" value="ECO:0007669"/>
    <property type="project" value="UniProtKB-SubCell"/>
</dbReference>
<name>A0A2I4C2D2_AUSLI</name>
<feature type="compositionally biased region" description="Polar residues" evidence="5">
    <location>
        <begin position="575"/>
        <end position="597"/>
    </location>
</feature>
<keyword evidence="6" id="KW-1133">Transmembrane helix</keyword>
<dbReference type="Proteomes" id="UP000192220">
    <property type="component" value="Unplaced"/>
</dbReference>
<dbReference type="GeneID" id="106524757"/>
<feature type="compositionally biased region" description="Basic and acidic residues" evidence="5">
    <location>
        <begin position="664"/>
        <end position="677"/>
    </location>
</feature>
<comment type="subcellular location">
    <subcellularLocation>
        <location evidence="1">Membrane</location>
    </subcellularLocation>
</comment>
<dbReference type="KEGG" id="alim:106524757"/>
<keyword evidence="3 6" id="KW-0472">Membrane</keyword>
<dbReference type="PANTHER" id="PTHR12080">
    <property type="entry name" value="SIGNALING LYMPHOCYTIC ACTIVATION MOLECULE"/>
    <property type="match status" value="1"/>
</dbReference>
<evidence type="ECO:0000256" key="4">
    <source>
        <dbReference type="ARBA" id="ARBA00023180"/>
    </source>
</evidence>
<dbReference type="Gene3D" id="2.60.40.10">
    <property type="entry name" value="Immunoglobulins"/>
    <property type="match status" value="2"/>
</dbReference>
<feature type="compositionally biased region" description="Basic and acidic residues" evidence="5">
    <location>
        <begin position="447"/>
        <end position="474"/>
    </location>
</feature>
<evidence type="ECO:0000256" key="3">
    <source>
        <dbReference type="ARBA" id="ARBA00023136"/>
    </source>
</evidence>
<dbReference type="PANTHER" id="PTHR12080:SF55">
    <property type="entry name" value="LYMPHOCYTE FUNCTION-ASSOCIATED ANTIGEN 3"/>
    <property type="match status" value="1"/>
</dbReference>
<keyword evidence="2" id="KW-0732">Signal</keyword>
<dbReference type="InParanoid" id="A0A2I4C2D2"/>
<evidence type="ECO:0000259" key="7">
    <source>
        <dbReference type="PROSITE" id="PS50835"/>
    </source>
</evidence>
<feature type="compositionally biased region" description="Basic and acidic residues" evidence="5">
    <location>
        <begin position="684"/>
        <end position="699"/>
    </location>
</feature>
<proteinExistence type="predicted"/>
<keyword evidence="9" id="KW-0675">Receptor</keyword>
<feature type="region of interest" description="Disordered" evidence="5">
    <location>
        <begin position="274"/>
        <end position="699"/>
    </location>
</feature>
<dbReference type="AlphaFoldDB" id="A0A2I4C2D2"/>
<keyword evidence="4" id="KW-0325">Glycoprotein</keyword>
<accession>A0A2I4C2D2</accession>
<evidence type="ECO:0000256" key="2">
    <source>
        <dbReference type="ARBA" id="ARBA00022729"/>
    </source>
</evidence>
<protein>
    <submittedName>
        <fullName evidence="9">Nuclear receptor corepressor 2 isoform X1</fullName>
    </submittedName>
</protein>
<evidence type="ECO:0000256" key="6">
    <source>
        <dbReference type="SAM" id="Phobius"/>
    </source>
</evidence>
<dbReference type="PROSITE" id="PS50835">
    <property type="entry name" value="IG_LIKE"/>
    <property type="match status" value="1"/>
</dbReference>
<dbReference type="InterPro" id="IPR015631">
    <property type="entry name" value="CD2/SLAM_rcpt"/>
</dbReference>
<feature type="compositionally biased region" description="Basic and acidic residues" evidence="5">
    <location>
        <begin position="633"/>
        <end position="649"/>
    </location>
</feature>
<gene>
    <name evidence="9" type="primary">LOC106524757</name>
</gene>
<dbReference type="InterPro" id="IPR036179">
    <property type="entry name" value="Ig-like_dom_sf"/>
</dbReference>
<dbReference type="InterPro" id="IPR013783">
    <property type="entry name" value="Ig-like_fold"/>
</dbReference>
<feature type="compositionally biased region" description="Polar residues" evidence="5">
    <location>
        <begin position="314"/>
        <end position="323"/>
    </location>
</feature>
<feature type="compositionally biased region" description="Low complexity" evidence="5">
    <location>
        <begin position="607"/>
        <end position="621"/>
    </location>
</feature>
<sequence length="699" mass="76492">MYRGYLFACCCVFTASQVAGENLIYALLGKTACFNTDIKTPPDKILWTHNKNKLVEFNGHTEEVFGSFKDRISMDWHSADLNISTARYEDSGLYELETNTKTVLQRAQYNLEVIDKVPKPNIYCEMMKGNGSGESGHKATLMCSAEQSQSLLTFTWSPSLNGQLGPKLIIPLGDENDNEEYSCTVHNPLSEESAIFIAKKCYSDENISVPVIVGICVGCVVALILIIVGILLCRKGETTYDLEKQKPCEITEGAGNGDLETAGLLDRAPTLPSNQRLSHLVRNNKGSHLTQDAPYMNELRMSIHKRPGAENKNQDLSTLSSPSPEKPSRSQDLSAEAKDQTDGETVEVILELEPADSGKINDAMSKQGTLPLAPEQPPHQDPAEPADEDELREAVEKVLPGELVDHREKKYHPLMLNSPVLEKSTKKRAPNPPPVAKKTASVNNEKTQVDENKPPEETKDLPDQNSGEEDKVTESETPLSPSLLPETKSPVPESPVPQSPDPQSSDSQPPVPELSDPMSPICKPPVPLPRSCLNPTFPKNEHKEDPSPDQVAGKPETQNSKESGLLGSGEESERPTISSESTGTVTTHEQQPPVTETNQKEETLQENNKQGPGENPKPNGEGDQEGIDPHFNTLKEHQSLESSKPDNIKVDTSPEPPDAAQASPDDKNQDKTRHSSHSETGPETEDKSDTAEGKNKDQP</sequence>
<dbReference type="InterPro" id="IPR007110">
    <property type="entry name" value="Ig-like_dom"/>
</dbReference>
<feature type="transmembrane region" description="Helical" evidence="6">
    <location>
        <begin position="207"/>
        <end position="232"/>
    </location>
</feature>